<name>A0ABU9BFU4_9BURK</name>
<evidence type="ECO:0000259" key="2">
    <source>
        <dbReference type="Pfam" id="PF01557"/>
    </source>
</evidence>
<evidence type="ECO:0000313" key="4">
    <source>
        <dbReference type="Proteomes" id="UP001368500"/>
    </source>
</evidence>
<proteinExistence type="predicted"/>
<evidence type="ECO:0000313" key="3">
    <source>
        <dbReference type="EMBL" id="MEK8028825.1"/>
    </source>
</evidence>
<comment type="caution">
    <text evidence="3">The sequence shown here is derived from an EMBL/GenBank/DDBJ whole genome shotgun (WGS) entry which is preliminary data.</text>
</comment>
<dbReference type="InterPro" id="IPR011234">
    <property type="entry name" value="Fumarylacetoacetase-like_C"/>
</dbReference>
<sequence>MTHPIEQASAALLDARRHRRTVAVTAALADEAAAYAVQDQVLHGLAGAAVTHWKSGGRSVAEQTHAPLPAAGVRAAPADLRDFPFLSFRGIEAEVALRLARDVTPEEAAALTVDAARALVDAMAVTIEVCDSRWTEAREAAALAKLADLQSHGALVVGAWQPFDAGRDWSSQRCSVCIGAQDERVFTGTHTLADPVAVLPRWLQHLSRDGRTVPAGTVVTTGSWCGMLPAAAGDRVQVRFDALGEVTVQL</sequence>
<protein>
    <submittedName>
        <fullName evidence="3">Fumarylacetoacetate hydrolase family protein</fullName>
    </submittedName>
</protein>
<keyword evidence="1" id="KW-0456">Lyase</keyword>
<dbReference type="EMBL" id="JBBUTF010000031">
    <property type="protein sequence ID" value="MEK8028825.1"/>
    <property type="molecule type" value="Genomic_DNA"/>
</dbReference>
<gene>
    <name evidence="3" type="ORF">AACH11_22930</name>
</gene>
<dbReference type="InterPro" id="IPR036663">
    <property type="entry name" value="Fumarylacetoacetase_C_sf"/>
</dbReference>
<dbReference type="PANTHER" id="PTHR30143">
    <property type="entry name" value="ACID HYDRATASE"/>
    <property type="match status" value="1"/>
</dbReference>
<evidence type="ECO:0000256" key="1">
    <source>
        <dbReference type="ARBA" id="ARBA00023239"/>
    </source>
</evidence>
<dbReference type="Pfam" id="PF01557">
    <property type="entry name" value="FAA_hydrolase"/>
    <property type="match status" value="1"/>
</dbReference>
<organism evidence="3 4">
    <name type="scientific">Pseudaquabacterium rugosum</name>
    <dbReference type="NCBI Taxonomy" id="2984194"/>
    <lineage>
        <taxon>Bacteria</taxon>
        <taxon>Pseudomonadati</taxon>
        <taxon>Pseudomonadota</taxon>
        <taxon>Betaproteobacteria</taxon>
        <taxon>Burkholderiales</taxon>
        <taxon>Sphaerotilaceae</taxon>
        <taxon>Pseudaquabacterium</taxon>
    </lineage>
</organism>
<dbReference type="Proteomes" id="UP001368500">
    <property type="component" value="Unassembled WGS sequence"/>
</dbReference>
<feature type="domain" description="Fumarylacetoacetase-like C-terminal" evidence="2">
    <location>
        <begin position="91"/>
        <end position="248"/>
    </location>
</feature>
<dbReference type="SUPFAM" id="SSF56529">
    <property type="entry name" value="FAH"/>
    <property type="match status" value="1"/>
</dbReference>
<keyword evidence="3" id="KW-0378">Hydrolase</keyword>
<accession>A0ABU9BFU4</accession>
<dbReference type="PANTHER" id="PTHR30143:SF0">
    <property type="entry name" value="2-KETO-4-PENTENOATE HYDRATASE"/>
    <property type="match status" value="1"/>
</dbReference>
<dbReference type="Gene3D" id="3.90.850.10">
    <property type="entry name" value="Fumarylacetoacetase-like, C-terminal domain"/>
    <property type="match status" value="1"/>
</dbReference>
<keyword evidence="4" id="KW-1185">Reference proteome</keyword>
<reference evidence="3 4" key="1">
    <citation type="submission" date="2024-04" db="EMBL/GenBank/DDBJ databases">
        <title>Novel species of the genus Ideonella isolated from streams.</title>
        <authorList>
            <person name="Lu H."/>
        </authorList>
    </citation>
    <scope>NUCLEOTIDE SEQUENCE [LARGE SCALE GENOMIC DNA]</scope>
    <source>
        <strain evidence="3 4">BYS139W</strain>
    </source>
</reference>
<dbReference type="InterPro" id="IPR050772">
    <property type="entry name" value="Hydratase-Decarb/MhpD_sf"/>
</dbReference>
<dbReference type="RefSeq" id="WP_341376612.1">
    <property type="nucleotide sequence ID" value="NZ_JBBUTF010000031.1"/>
</dbReference>
<dbReference type="GO" id="GO:0016787">
    <property type="term" value="F:hydrolase activity"/>
    <property type="evidence" value="ECO:0007669"/>
    <property type="project" value="UniProtKB-KW"/>
</dbReference>